<sequence>MAGIIQLIAKGVEDKYLTNKPEITNFKYAYKRISNFAKDIQRNTFTTEPNFNGRYTCTISKNGDMLNKMTLTFTVPSIELPDNMKFAWVKKVAFAIIKSIELEIGSVLIDKHYGDWLNIWYEIVLPISKRFDRYIGLSEEINNYSNYKKDFIFFIPLTFWFNTFPKLALPLIGLQNQDIKINVDFNSIENCIKILPYINIEDLIVLFKNNTKIYQIKNNKKISKGIFYYHDINTGKMYYECIKGEFLKENGYIYDKNKNYVSINDHTICDNIDLSKYKLKNTFIFCEYIALDKDEKKIILDKCEGDHLISQILYGDEKILYERSNDIPVRYLGLCKEIFWVIQKEDAKKNKNYFDYGLNIKEEQILINSIKRQLIMDSQYYTLIQPYQYHTHTDNKMDIHNYSFALYPENLNPSGIINLQKISNFNFKIKLNKKKRSNIVYFRSYIRVYNIFRVKDGIGSVLFNNNII</sequence>
<evidence type="ECO:0000256" key="2">
    <source>
        <dbReference type="ARBA" id="ARBA00022561"/>
    </source>
</evidence>
<evidence type="ECO:0000259" key="5">
    <source>
        <dbReference type="Pfam" id="PF16903"/>
    </source>
</evidence>
<accession>A0A1V0SFY1</accession>
<organism evidence="6">
    <name type="scientific">Hokovirus HKV1</name>
    <dbReference type="NCBI Taxonomy" id="1977638"/>
    <lineage>
        <taxon>Viruses</taxon>
        <taxon>Varidnaviria</taxon>
        <taxon>Bamfordvirae</taxon>
        <taxon>Nucleocytoviricota</taxon>
        <taxon>Megaviricetes</taxon>
        <taxon>Imitervirales</taxon>
        <taxon>Mimiviridae</taxon>
        <taxon>Klosneuvirinae</taxon>
        <taxon>Hokovirus</taxon>
    </lineage>
</organism>
<protein>
    <submittedName>
        <fullName evidence="6">NCLDV major capsid protein</fullName>
    </submittedName>
</protein>
<reference evidence="6" key="1">
    <citation type="journal article" date="2017" name="Science">
        <title>Giant viruses with an expanded complement of translation system components.</title>
        <authorList>
            <person name="Schulz F."/>
            <person name="Yutin N."/>
            <person name="Ivanova N.N."/>
            <person name="Ortega D.R."/>
            <person name="Lee T.K."/>
            <person name="Vierheilig J."/>
            <person name="Daims H."/>
            <person name="Horn M."/>
            <person name="Wagner M."/>
            <person name="Jensen G.J."/>
            <person name="Kyrpides N.C."/>
            <person name="Koonin E.V."/>
            <person name="Woyke T."/>
        </authorList>
    </citation>
    <scope>NUCLEOTIDE SEQUENCE</scope>
    <source>
        <strain evidence="6">HKV1</strain>
    </source>
</reference>
<dbReference type="Gene3D" id="2.70.9.20">
    <property type="entry name" value="Major capsid protein Vp54"/>
    <property type="match status" value="1"/>
</dbReference>
<feature type="domain" description="Major capsid protein N-terminal" evidence="5">
    <location>
        <begin position="24"/>
        <end position="193"/>
    </location>
</feature>
<dbReference type="InterPro" id="IPR016112">
    <property type="entry name" value="VP_dsDNA_II"/>
</dbReference>
<dbReference type="InterPro" id="IPR007542">
    <property type="entry name" value="MCP_C"/>
</dbReference>
<name>A0A1V0SFY1_9VIRU</name>
<keyword evidence="3" id="KW-0946">Virion</keyword>
<dbReference type="InterPro" id="IPR031654">
    <property type="entry name" value="Capsid_N"/>
</dbReference>
<dbReference type="EMBL" id="KY684104">
    <property type="protein sequence ID" value="ARF10625.1"/>
    <property type="molecule type" value="Genomic_DNA"/>
</dbReference>
<comment type="subcellular location">
    <subcellularLocation>
        <location evidence="1">Virion</location>
    </subcellularLocation>
</comment>
<evidence type="ECO:0000256" key="1">
    <source>
        <dbReference type="ARBA" id="ARBA00004328"/>
    </source>
</evidence>
<dbReference type="SUPFAM" id="SSF49749">
    <property type="entry name" value="Group II dsDNA viruses VP"/>
    <property type="match status" value="2"/>
</dbReference>
<dbReference type="Pfam" id="PF16903">
    <property type="entry name" value="Capsid_N"/>
    <property type="match status" value="1"/>
</dbReference>
<evidence type="ECO:0000259" key="4">
    <source>
        <dbReference type="Pfam" id="PF04451"/>
    </source>
</evidence>
<dbReference type="InterPro" id="IPR038519">
    <property type="entry name" value="MCP_C_sf"/>
</dbReference>
<evidence type="ECO:0000256" key="3">
    <source>
        <dbReference type="ARBA" id="ARBA00022844"/>
    </source>
</evidence>
<dbReference type="Pfam" id="PF04451">
    <property type="entry name" value="Capsid_NCLDV"/>
    <property type="match status" value="1"/>
</dbReference>
<dbReference type="Gene3D" id="2.70.9.10">
    <property type="entry name" value="Adenovirus Type 2 Hexon, domain 4"/>
    <property type="match status" value="1"/>
</dbReference>
<dbReference type="GO" id="GO:0005198">
    <property type="term" value="F:structural molecule activity"/>
    <property type="evidence" value="ECO:0007669"/>
    <property type="project" value="InterPro"/>
</dbReference>
<evidence type="ECO:0000313" key="6">
    <source>
        <dbReference type="EMBL" id="ARF10625.1"/>
    </source>
</evidence>
<keyword evidence="2" id="KW-0167">Capsid protein</keyword>
<feature type="domain" description="Major capsid protein C-terminal" evidence="4">
    <location>
        <begin position="328"/>
        <end position="459"/>
    </location>
</feature>
<gene>
    <name evidence="6" type="ORF">Hokovirus_2_152</name>
</gene>
<dbReference type="GO" id="GO:0019028">
    <property type="term" value="C:viral capsid"/>
    <property type="evidence" value="ECO:0007669"/>
    <property type="project" value="UniProtKB-KW"/>
</dbReference>
<proteinExistence type="predicted"/>